<evidence type="ECO:0000256" key="2">
    <source>
        <dbReference type="ARBA" id="ARBA00008016"/>
    </source>
</evidence>
<evidence type="ECO:0000256" key="4">
    <source>
        <dbReference type="ARBA" id="ARBA00022490"/>
    </source>
</evidence>
<dbReference type="InterPro" id="IPR027417">
    <property type="entry name" value="P-loop_NTPase"/>
</dbReference>
<feature type="domain" description="RecF/RecN/SMC N-terminal" evidence="11">
    <location>
        <begin position="3"/>
        <end position="348"/>
    </location>
</feature>
<dbReference type="InterPro" id="IPR042174">
    <property type="entry name" value="RecF_2"/>
</dbReference>
<keyword evidence="13" id="KW-1185">Reference proteome</keyword>
<dbReference type="Gene3D" id="1.20.1050.90">
    <property type="entry name" value="RecF/RecN/SMC, N-terminal domain"/>
    <property type="match status" value="1"/>
</dbReference>
<proteinExistence type="inferred from homology"/>
<dbReference type="NCBIfam" id="TIGR00611">
    <property type="entry name" value="recf"/>
    <property type="match status" value="1"/>
</dbReference>
<comment type="similarity">
    <text evidence="2 9 10">Belongs to the RecF family.</text>
</comment>
<evidence type="ECO:0000313" key="13">
    <source>
        <dbReference type="Proteomes" id="UP000651977"/>
    </source>
</evidence>
<evidence type="ECO:0000256" key="9">
    <source>
        <dbReference type="HAMAP-Rule" id="MF_00365"/>
    </source>
</evidence>
<organism evidence="12 13">
    <name type="scientific">Agarivorans gilvus</name>
    <dbReference type="NCBI Taxonomy" id="680279"/>
    <lineage>
        <taxon>Bacteria</taxon>
        <taxon>Pseudomonadati</taxon>
        <taxon>Pseudomonadota</taxon>
        <taxon>Gammaproteobacteria</taxon>
        <taxon>Alteromonadales</taxon>
        <taxon>Alteromonadaceae</taxon>
        <taxon>Agarivorans</taxon>
    </lineage>
</organism>
<comment type="subcellular location">
    <subcellularLocation>
        <location evidence="1 9 10">Cytoplasm</location>
    </subcellularLocation>
</comment>
<feature type="binding site" evidence="9">
    <location>
        <begin position="30"/>
        <end position="37"/>
    </location>
    <ligand>
        <name>ATP</name>
        <dbReference type="ChEBI" id="CHEBI:30616"/>
    </ligand>
</feature>
<evidence type="ECO:0000256" key="6">
    <source>
        <dbReference type="ARBA" id="ARBA00022741"/>
    </source>
</evidence>
<sequence>MHIQSLGLQHFRNIEAASLSLNPQLNVILGNNGSGKTSVLEAIYYLGFGRSFRSNRPSKVITYQKDSFVVFAQLEQHKIGLQKFKSGDTALRINKENVRSQAVLASLLPLQILHPEGYALVDGSPKYRRAYLDWGVFHVEHQFHGAWQNYKRLLKQRNALLKQTKSYQDLSYWDKQLVELAELVSQLRAKYVDSISQSLSQLVSEFLPEYSFELSFFKGWDDKNSLSELLSTSFSRDRLMGFTQYGPHKADLKFKFNGVNAVDLISRGQLKLFVCALILAQGQHAEQVSGNKTIYLIDDFAAELDSAKRRLLAECLQRNGSQVFVSAIEEQMLDGFDLEGCTMFHVEHGVINDYKTRVKHG</sequence>
<dbReference type="InterPro" id="IPR003395">
    <property type="entry name" value="RecF/RecN/SMC_N"/>
</dbReference>
<dbReference type="PANTHER" id="PTHR32182:SF0">
    <property type="entry name" value="DNA REPLICATION AND REPAIR PROTEIN RECF"/>
    <property type="match status" value="1"/>
</dbReference>
<dbReference type="InterPro" id="IPR018078">
    <property type="entry name" value="DNA-binding_RecF_CS"/>
</dbReference>
<gene>
    <name evidence="9 12" type="primary">recF</name>
    <name evidence="12" type="ORF">GCM10007414_32620</name>
</gene>
<evidence type="ECO:0000313" key="12">
    <source>
        <dbReference type="EMBL" id="GGB16677.1"/>
    </source>
</evidence>
<dbReference type="Pfam" id="PF02463">
    <property type="entry name" value="SMC_N"/>
    <property type="match status" value="1"/>
</dbReference>
<dbReference type="Proteomes" id="UP000651977">
    <property type="component" value="Unassembled WGS sequence"/>
</dbReference>
<reference evidence="13" key="1">
    <citation type="journal article" date="2019" name="Int. J. Syst. Evol. Microbiol.">
        <title>The Global Catalogue of Microorganisms (GCM) 10K type strain sequencing project: providing services to taxonomists for standard genome sequencing and annotation.</title>
        <authorList>
            <consortium name="The Broad Institute Genomics Platform"/>
            <consortium name="The Broad Institute Genome Sequencing Center for Infectious Disease"/>
            <person name="Wu L."/>
            <person name="Ma J."/>
        </authorList>
    </citation>
    <scope>NUCLEOTIDE SEQUENCE [LARGE SCALE GENOMIC DNA]</scope>
    <source>
        <strain evidence="13">CGMCC 1.10131</strain>
    </source>
</reference>
<evidence type="ECO:0000256" key="5">
    <source>
        <dbReference type="ARBA" id="ARBA00022705"/>
    </source>
</evidence>
<evidence type="ECO:0000259" key="11">
    <source>
        <dbReference type="Pfam" id="PF02463"/>
    </source>
</evidence>
<evidence type="ECO:0000256" key="8">
    <source>
        <dbReference type="ARBA" id="ARBA00023125"/>
    </source>
</evidence>
<dbReference type="SUPFAM" id="SSF52540">
    <property type="entry name" value="P-loop containing nucleoside triphosphate hydrolases"/>
    <property type="match status" value="1"/>
</dbReference>
<evidence type="ECO:0000256" key="7">
    <source>
        <dbReference type="ARBA" id="ARBA00022840"/>
    </source>
</evidence>
<keyword evidence="9 10" id="KW-0742">SOS response</keyword>
<dbReference type="EMBL" id="BMDY01000023">
    <property type="protein sequence ID" value="GGB16677.1"/>
    <property type="molecule type" value="Genomic_DNA"/>
</dbReference>
<keyword evidence="6 9" id="KW-0547">Nucleotide-binding</keyword>
<dbReference type="HAMAP" id="MF_00365">
    <property type="entry name" value="RecF"/>
    <property type="match status" value="1"/>
</dbReference>
<protein>
    <recommendedName>
        <fullName evidence="3 9">DNA replication and repair protein RecF</fullName>
    </recommendedName>
</protein>
<dbReference type="PANTHER" id="PTHR32182">
    <property type="entry name" value="DNA REPLICATION AND REPAIR PROTEIN RECF"/>
    <property type="match status" value="1"/>
</dbReference>
<keyword evidence="4 9" id="KW-0963">Cytoplasm</keyword>
<comment type="caution">
    <text evidence="12">The sequence shown here is derived from an EMBL/GenBank/DDBJ whole genome shotgun (WGS) entry which is preliminary data.</text>
</comment>
<keyword evidence="9 10" id="KW-0234">DNA repair</keyword>
<dbReference type="InterPro" id="IPR001238">
    <property type="entry name" value="DNA-binding_RecF"/>
</dbReference>
<keyword evidence="7 9" id="KW-0067">ATP-binding</keyword>
<dbReference type="PROSITE" id="PS00618">
    <property type="entry name" value="RECF_2"/>
    <property type="match status" value="1"/>
</dbReference>
<dbReference type="Gene3D" id="3.40.50.300">
    <property type="entry name" value="P-loop containing nucleotide triphosphate hydrolases"/>
    <property type="match status" value="1"/>
</dbReference>
<name>A0ABQ1I4R7_9ALTE</name>
<keyword evidence="9 10" id="KW-0227">DNA damage</keyword>
<comment type="function">
    <text evidence="9 10">The RecF protein is involved in DNA metabolism; it is required for DNA replication and normal SOS inducibility. RecF binds preferentially to single-stranded, linear DNA. It also seems to bind ATP.</text>
</comment>
<keyword evidence="5 9" id="KW-0235">DNA replication</keyword>
<evidence type="ECO:0000256" key="3">
    <source>
        <dbReference type="ARBA" id="ARBA00020170"/>
    </source>
</evidence>
<keyword evidence="8 9" id="KW-0238">DNA-binding</keyword>
<dbReference type="RefSeq" id="WP_055733495.1">
    <property type="nucleotide sequence ID" value="NZ_BMDY01000023.1"/>
</dbReference>
<evidence type="ECO:0000256" key="1">
    <source>
        <dbReference type="ARBA" id="ARBA00004496"/>
    </source>
</evidence>
<evidence type="ECO:0000256" key="10">
    <source>
        <dbReference type="RuleBase" id="RU000578"/>
    </source>
</evidence>
<accession>A0ABQ1I4R7</accession>
<dbReference type="PROSITE" id="PS00617">
    <property type="entry name" value="RECF_1"/>
    <property type="match status" value="1"/>
</dbReference>